<reference evidence="2" key="1">
    <citation type="submission" date="2014-11" db="EMBL/GenBank/DDBJ databases">
        <authorList>
            <person name="Amaro Gonzalez C."/>
        </authorList>
    </citation>
    <scope>NUCLEOTIDE SEQUENCE</scope>
</reference>
<keyword evidence="1" id="KW-1133">Transmembrane helix</keyword>
<protein>
    <submittedName>
        <fullName evidence="2">Uncharacterized protein</fullName>
    </submittedName>
</protein>
<organism evidence="2">
    <name type="scientific">Anguilla anguilla</name>
    <name type="common">European freshwater eel</name>
    <name type="synonym">Muraena anguilla</name>
    <dbReference type="NCBI Taxonomy" id="7936"/>
    <lineage>
        <taxon>Eukaryota</taxon>
        <taxon>Metazoa</taxon>
        <taxon>Chordata</taxon>
        <taxon>Craniata</taxon>
        <taxon>Vertebrata</taxon>
        <taxon>Euteleostomi</taxon>
        <taxon>Actinopterygii</taxon>
        <taxon>Neopterygii</taxon>
        <taxon>Teleostei</taxon>
        <taxon>Anguilliformes</taxon>
        <taxon>Anguillidae</taxon>
        <taxon>Anguilla</taxon>
    </lineage>
</organism>
<keyword evidence="1" id="KW-0472">Membrane</keyword>
<feature type="transmembrane region" description="Helical" evidence="1">
    <location>
        <begin position="56"/>
        <end position="73"/>
    </location>
</feature>
<accession>A0A0E9QYI6</accession>
<reference evidence="2" key="2">
    <citation type="journal article" date="2015" name="Fish Shellfish Immunol.">
        <title>Early steps in the European eel (Anguilla anguilla)-Vibrio vulnificus interaction in the gills: Role of the RtxA13 toxin.</title>
        <authorList>
            <person name="Callol A."/>
            <person name="Pajuelo D."/>
            <person name="Ebbesson L."/>
            <person name="Teles M."/>
            <person name="MacKenzie S."/>
            <person name="Amaro C."/>
        </authorList>
    </citation>
    <scope>NUCLEOTIDE SEQUENCE</scope>
</reference>
<dbReference type="EMBL" id="GBXM01087035">
    <property type="protein sequence ID" value="JAH21542.1"/>
    <property type="molecule type" value="Transcribed_RNA"/>
</dbReference>
<evidence type="ECO:0000256" key="1">
    <source>
        <dbReference type="SAM" id="Phobius"/>
    </source>
</evidence>
<name>A0A0E9QYI6_ANGAN</name>
<evidence type="ECO:0000313" key="2">
    <source>
        <dbReference type="EMBL" id="JAH21542.1"/>
    </source>
</evidence>
<sequence length="74" mass="8235">MHSCFPFSLRDAEGDSGAFWFLYFTVVNGLRSVTYGIILVPIRLFQTCPPCSRDSGSSFTSIGAFLMPIAHFLH</sequence>
<keyword evidence="1" id="KW-0812">Transmembrane</keyword>
<feature type="transmembrane region" description="Helical" evidence="1">
    <location>
        <begin position="20"/>
        <end position="44"/>
    </location>
</feature>
<proteinExistence type="predicted"/>
<dbReference type="AlphaFoldDB" id="A0A0E9QYI6"/>